<dbReference type="EMBL" id="PJQM01001890">
    <property type="protein sequence ID" value="RCH99979.1"/>
    <property type="molecule type" value="Genomic_DNA"/>
</dbReference>
<dbReference type="InterPro" id="IPR004932">
    <property type="entry name" value="Rer1"/>
</dbReference>
<evidence type="ECO:0000313" key="8">
    <source>
        <dbReference type="Proteomes" id="UP000253551"/>
    </source>
</evidence>
<dbReference type="GO" id="GO:0005783">
    <property type="term" value="C:endoplasmic reticulum"/>
    <property type="evidence" value="ECO:0007669"/>
    <property type="project" value="GOC"/>
</dbReference>
<comment type="similarity">
    <text evidence="2">Belongs to the RER1 family.</text>
</comment>
<dbReference type="STRING" id="4846.A0A367KD06"/>
<evidence type="ECO:0000256" key="4">
    <source>
        <dbReference type="ARBA" id="ARBA00022989"/>
    </source>
</evidence>
<proteinExistence type="inferred from homology"/>
<evidence type="ECO:0000256" key="6">
    <source>
        <dbReference type="SAM" id="Phobius"/>
    </source>
</evidence>
<evidence type="ECO:0000313" key="7">
    <source>
        <dbReference type="EMBL" id="RCH99979.1"/>
    </source>
</evidence>
<dbReference type="OrthoDB" id="448250at2759"/>
<name>A0A367KD06_RHIST</name>
<dbReference type="Proteomes" id="UP000253551">
    <property type="component" value="Unassembled WGS sequence"/>
</dbReference>
<organism evidence="7 8">
    <name type="scientific">Rhizopus stolonifer</name>
    <name type="common">Rhizopus nigricans</name>
    <dbReference type="NCBI Taxonomy" id="4846"/>
    <lineage>
        <taxon>Eukaryota</taxon>
        <taxon>Fungi</taxon>
        <taxon>Fungi incertae sedis</taxon>
        <taxon>Mucoromycota</taxon>
        <taxon>Mucoromycotina</taxon>
        <taxon>Mucoromycetes</taxon>
        <taxon>Mucorales</taxon>
        <taxon>Mucorineae</taxon>
        <taxon>Rhizopodaceae</taxon>
        <taxon>Rhizopus</taxon>
    </lineage>
</organism>
<dbReference type="PANTHER" id="PTHR10743">
    <property type="entry name" value="PROTEIN RER1"/>
    <property type="match status" value="1"/>
</dbReference>
<keyword evidence="3 6" id="KW-0812">Transmembrane</keyword>
<dbReference type="GO" id="GO:0000139">
    <property type="term" value="C:Golgi membrane"/>
    <property type="evidence" value="ECO:0007669"/>
    <property type="project" value="TreeGrafter"/>
</dbReference>
<dbReference type="AlphaFoldDB" id="A0A367KD06"/>
<evidence type="ECO:0000256" key="1">
    <source>
        <dbReference type="ARBA" id="ARBA00004141"/>
    </source>
</evidence>
<evidence type="ECO:0000256" key="5">
    <source>
        <dbReference type="ARBA" id="ARBA00023136"/>
    </source>
</evidence>
<evidence type="ECO:0000256" key="3">
    <source>
        <dbReference type="ARBA" id="ARBA00022692"/>
    </source>
</evidence>
<gene>
    <name evidence="7" type="ORF">CU098_009348</name>
</gene>
<keyword evidence="4 6" id="KW-1133">Transmembrane helix</keyword>
<dbReference type="Pfam" id="PF03248">
    <property type="entry name" value="Rer1"/>
    <property type="match status" value="1"/>
</dbReference>
<protein>
    <submittedName>
        <fullName evidence="7">Uncharacterized protein</fullName>
    </submittedName>
</protein>
<feature type="transmembrane region" description="Helical" evidence="6">
    <location>
        <begin position="40"/>
        <end position="63"/>
    </location>
</feature>
<accession>A0A367KD06</accession>
<comment type="subcellular location">
    <subcellularLocation>
        <location evidence="1">Membrane</location>
        <topology evidence="1">Multi-pass membrane protein</topology>
    </subcellularLocation>
</comment>
<sequence>MDEFDGSEGAASSLLTQKSNIERQFQQVLDQLTPFTPHRWTGTAILLILFMTRVIYAEGWYIIA</sequence>
<keyword evidence="8" id="KW-1185">Reference proteome</keyword>
<dbReference type="GO" id="GO:0006890">
    <property type="term" value="P:retrograde vesicle-mediated transport, Golgi to endoplasmic reticulum"/>
    <property type="evidence" value="ECO:0007669"/>
    <property type="project" value="TreeGrafter"/>
</dbReference>
<comment type="caution">
    <text evidence="7">The sequence shown here is derived from an EMBL/GenBank/DDBJ whole genome shotgun (WGS) entry which is preliminary data.</text>
</comment>
<reference evidence="7 8" key="1">
    <citation type="journal article" date="2018" name="G3 (Bethesda)">
        <title>Phylogenetic and Phylogenomic Definition of Rhizopus Species.</title>
        <authorList>
            <person name="Gryganskyi A.P."/>
            <person name="Golan J."/>
            <person name="Dolatabadi S."/>
            <person name="Mondo S."/>
            <person name="Robb S."/>
            <person name="Idnurm A."/>
            <person name="Muszewska A."/>
            <person name="Steczkiewicz K."/>
            <person name="Masonjones S."/>
            <person name="Liao H.L."/>
            <person name="Gajdeczka M.T."/>
            <person name="Anike F."/>
            <person name="Vuek A."/>
            <person name="Anishchenko I.M."/>
            <person name="Voigt K."/>
            <person name="de Hoog G.S."/>
            <person name="Smith M.E."/>
            <person name="Heitman J."/>
            <person name="Vilgalys R."/>
            <person name="Stajich J.E."/>
        </authorList>
    </citation>
    <scope>NUCLEOTIDE SEQUENCE [LARGE SCALE GENOMIC DNA]</scope>
    <source>
        <strain evidence="7 8">LSU 92-RS-03</strain>
    </source>
</reference>
<dbReference type="GO" id="GO:0006621">
    <property type="term" value="P:protein retention in ER lumen"/>
    <property type="evidence" value="ECO:0007669"/>
    <property type="project" value="TreeGrafter"/>
</dbReference>
<evidence type="ECO:0000256" key="2">
    <source>
        <dbReference type="ARBA" id="ARBA00006070"/>
    </source>
</evidence>
<keyword evidence="5 6" id="KW-0472">Membrane</keyword>
<dbReference type="PANTHER" id="PTHR10743:SF0">
    <property type="entry name" value="PROTEIN RER1"/>
    <property type="match status" value="1"/>
</dbReference>